<dbReference type="HOGENOM" id="CLU_139632_0_0_0"/>
<dbReference type="AlphaFoldDB" id="D6YVK7"/>
<dbReference type="KEGG" id="wch:wcw_0801"/>
<evidence type="ECO:0008006" key="4">
    <source>
        <dbReference type="Google" id="ProtNLM"/>
    </source>
</evidence>
<gene>
    <name evidence="2" type="ordered locus">wcw_0801</name>
</gene>
<dbReference type="EMBL" id="CP001928">
    <property type="protein sequence ID" value="ADI38168.1"/>
    <property type="molecule type" value="Genomic_DNA"/>
</dbReference>
<comment type="similarity">
    <text evidence="1">Belongs to the asp23 family.</text>
</comment>
<dbReference type="Pfam" id="PF03780">
    <property type="entry name" value="Asp23"/>
    <property type="match status" value="1"/>
</dbReference>
<proteinExistence type="inferred from homology"/>
<evidence type="ECO:0000313" key="2">
    <source>
        <dbReference type="EMBL" id="ADI38168.1"/>
    </source>
</evidence>
<dbReference type="RefSeq" id="WP_013181886.1">
    <property type="nucleotide sequence ID" value="NC_014225.1"/>
</dbReference>
<accession>D6YVK7</accession>
<name>D6YVK7_WADCW</name>
<protein>
    <recommendedName>
        <fullName evidence="4">Alkaline shock protein</fullName>
    </recommendedName>
</protein>
<organism evidence="2 3">
    <name type="scientific">Waddlia chondrophila (strain ATCC VR-1470 / WSU 86-1044)</name>
    <dbReference type="NCBI Taxonomy" id="716544"/>
    <lineage>
        <taxon>Bacteria</taxon>
        <taxon>Pseudomonadati</taxon>
        <taxon>Chlamydiota</taxon>
        <taxon>Chlamydiia</taxon>
        <taxon>Parachlamydiales</taxon>
        <taxon>Waddliaceae</taxon>
        <taxon>Waddlia</taxon>
    </lineage>
</organism>
<dbReference type="OrthoDB" id="9793465at2"/>
<reference evidence="2 3" key="1">
    <citation type="journal article" date="2010" name="PLoS ONE">
        <title>The Waddlia genome: a window into chlamydial biology.</title>
        <authorList>
            <person name="Bertelli C."/>
            <person name="Collyn F."/>
            <person name="Croxatto A."/>
            <person name="Ruckert C."/>
            <person name="Polkinghorne A."/>
            <person name="Kebbi-Beghdadi C."/>
            <person name="Goesmann A."/>
            <person name="Vaughan L."/>
            <person name="Greub G."/>
        </authorList>
    </citation>
    <scope>NUCLEOTIDE SEQUENCE [LARGE SCALE GENOMIC DNA]</scope>
    <source>
        <strain evidence="3">ATCC VR-1470 / WSU 86-1044</strain>
    </source>
</reference>
<dbReference type="PANTHER" id="PTHR34297">
    <property type="entry name" value="HYPOTHETICAL CYTOSOLIC PROTEIN-RELATED"/>
    <property type="match status" value="1"/>
</dbReference>
<dbReference type="PANTHER" id="PTHR34297:SF1">
    <property type="entry name" value="ASP23_GLS24 FAMILY ENVELOPE STRESS RESPONSE PROTEIN"/>
    <property type="match status" value="1"/>
</dbReference>
<evidence type="ECO:0000313" key="3">
    <source>
        <dbReference type="Proteomes" id="UP000001505"/>
    </source>
</evidence>
<dbReference type="InterPro" id="IPR005531">
    <property type="entry name" value="Asp23"/>
</dbReference>
<dbReference type="STRING" id="716544.wcw_0801"/>
<keyword evidence="3" id="KW-1185">Reference proteome</keyword>
<dbReference type="eggNOG" id="COG1302">
    <property type="taxonomic scope" value="Bacteria"/>
</dbReference>
<sequence length="158" mass="17843">METKRNKYDSKEFELPETVFVRDIENRVFQGIVLKCLSGIHGVTPIEGNFIDNILGRDSLEGIRGIHIEQDSNRQCVSIKLEVNVGFGVSIPAKAEEIQTMISEEVTELTGLHVSDIHVVFKNIVPEEQLKKFNIPNTALQAPVLISTEDEDEYNDEF</sequence>
<evidence type="ECO:0000256" key="1">
    <source>
        <dbReference type="ARBA" id="ARBA00005721"/>
    </source>
</evidence>
<dbReference type="Proteomes" id="UP000001505">
    <property type="component" value="Chromosome"/>
</dbReference>